<feature type="coiled-coil region" evidence="1">
    <location>
        <begin position="1013"/>
        <end position="1078"/>
    </location>
</feature>
<evidence type="ECO:0000256" key="1">
    <source>
        <dbReference type="SAM" id="Coils"/>
    </source>
</evidence>
<feature type="region of interest" description="Disordered" evidence="2">
    <location>
        <begin position="178"/>
        <end position="197"/>
    </location>
</feature>
<feature type="coiled-coil region" evidence="1">
    <location>
        <begin position="637"/>
        <end position="944"/>
    </location>
</feature>
<feature type="coiled-coil region" evidence="1">
    <location>
        <begin position="570"/>
        <end position="604"/>
    </location>
</feature>
<evidence type="ECO:0000256" key="2">
    <source>
        <dbReference type="SAM" id="MobiDB-lite"/>
    </source>
</evidence>
<feature type="coiled-coil region" evidence="1">
    <location>
        <begin position="510"/>
        <end position="544"/>
    </location>
</feature>
<organism evidence="3">
    <name type="scientific">Alexandrium monilatum</name>
    <dbReference type="NCBI Taxonomy" id="311494"/>
    <lineage>
        <taxon>Eukaryota</taxon>
        <taxon>Sar</taxon>
        <taxon>Alveolata</taxon>
        <taxon>Dinophyceae</taxon>
        <taxon>Gonyaulacales</taxon>
        <taxon>Pyrocystaceae</taxon>
        <taxon>Alexandrium</taxon>
    </lineage>
</organism>
<dbReference type="AlphaFoldDB" id="A0A7S4R5X6"/>
<reference evidence="3" key="1">
    <citation type="submission" date="2021-01" db="EMBL/GenBank/DDBJ databases">
        <authorList>
            <person name="Corre E."/>
            <person name="Pelletier E."/>
            <person name="Niang G."/>
            <person name="Scheremetjew M."/>
            <person name="Finn R."/>
            <person name="Kale V."/>
            <person name="Holt S."/>
            <person name="Cochrane G."/>
            <person name="Meng A."/>
            <person name="Brown T."/>
            <person name="Cohen L."/>
        </authorList>
    </citation>
    <scope>NUCLEOTIDE SEQUENCE</scope>
    <source>
        <strain evidence="3">CCMP3105</strain>
    </source>
</reference>
<sequence length="1145" mass="131760">MGDFGNVSELEAELIKRNREIAKVRDDVLKAERRLEEAQMRNDDLLEKAAVLDSEVTTKSKRISELEEKSDALGMKMLAKEAEIEALQKEQERKIEAVRTELQAGSAAREQDLAKHEELKAQISALETEKEKLQEIMDEEKRCHQMTKVTLEQAESSSREASTRLLESRRRLQELEDELKEKEGLSAGQVQQLEEERSHMSLEIQRVTGVLEEHKAVREDLESQARERDRELVSVRSELEDLRRENGDHKSTISELEVARDAAIKEHEDHVNSHDEVIQAERKRHEEHLHRVMQEAASLDGRLSGQRLLLEETRQALDRSEGAEARLSEQLAEKGRELSLEQEAMREALEREAEKASRDLSAKAAHYESELQSEQVCLRRHASSEIDAANRAMSEAEENERRLESRLQALMSDHEEAKSHHGRSLESLRGQHTDLRQRLAEAEERGQGHQQEGDKLRKDLEEAKLEAERTVMAHRQELERVQQTLEAEGQSRSAAERILQSQLEEKDTLLEHRNATIERLEHDLADARRRIDELDAAVSKAREDGEAKVHAMGVRNAQLEGELRSRHERLTEVEGRLEAQRQYLEQVNETLNQAQLDRDTLMHTKGSLEAQLKQELSHKDAVTVSLTQAQEESSRRCKELEERILRDRDSHRDAMEEVKRSVADELKQGSERLQAIEAELLTARQRCEVLMRNKADLQREVEEHREKHTVREATIRDHLSEQERLNLELDQHRSARSTLEEEFAQLKKEKLDCDAKIKELTEQVASVEEQQISQREDFGGKVQRLDELLNKEREQREAAERSLGVLRKDSEQNVLRLEQERRRSEQELQSSVDTWKSKAEELEHQIGQGREQLEAHRTRFDELDNQKREAEATLRNEAASAKLSIQRLEAEAQRKETALEEAKATLAQQQASASARITSLERQLESETAHVKKLQAAKEAAEKDSQGRAQGSAQMMERLGMAAEELFTRQIEFALDKQRLSGALEESRRTLRNSLGVPNPVAAVDSVRISGLEQQLSEERRKSIEQMVALQRAERKCHQLEESHKRSEEQRLDAVQQSREAERRCVVLTEDLRKANIKQNALDVRCDETRERAAMSAAEIGTIRYESKYESAKLRGALDELRYMLKMQEGSPTNRGYPIRRGSGS</sequence>
<name>A0A7S4R5X6_9DINO</name>
<protein>
    <submittedName>
        <fullName evidence="3">Uncharacterized protein</fullName>
    </submittedName>
</protein>
<proteinExistence type="predicted"/>
<gene>
    <name evidence="3" type="ORF">AMON00008_LOCUS30642</name>
</gene>
<keyword evidence="1" id="KW-0175">Coiled coil</keyword>
<accession>A0A7S4R5X6</accession>
<dbReference type="EMBL" id="HBNR01044046">
    <property type="protein sequence ID" value="CAE4604391.1"/>
    <property type="molecule type" value="Transcribed_RNA"/>
</dbReference>
<evidence type="ECO:0000313" key="3">
    <source>
        <dbReference type="EMBL" id="CAE4604391.1"/>
    </source>
</evidence>
<feature type="coiled-coil region" evidence="1">
    <location>
        <begin position="310"/>
        <end position="484"/>
    </location>
</feature>